<evidence type="ECO:0000313" key="3">
    <source>
        <dbReference type="Proteomes" id="UP001307889"/>
    </source>
</evidence>
<dbReference type="InterPro" id="IPR011992">
    <property type="entry name" value="EF-hand-dom_pair"/>
</dbReference>
<sequence length="345" mass="39860">MEFRRARVKNGPPLCELPGFCAFLCSPGTGIEREKRLNPVGGGSRSERRGTVCEKMFEIAMMRMGLFFSRTEMGIIQSKYGDNGSINYEKLTGDLELHTDQSQMDQWFESEKERERSEEEEKRKEQLRRESNIVEICAKIKKSLICSKIKTADLFSANDSSNTGLIPWDVFKASCHEAKLDLTERELDMIRHVFQSPNDAGHIEYKLFSRVVDEPSVKSCLERLPLKTEMQQRRMPKPPLEHDFVNFEDRVHISQAMKILCKRITLGHIEMFKELDKEDRGIVNRTQFLQILYKTGVLHLLTLRQIEALMKGFGYEESQGYVINYSAWLNALDIVFCTEKAAAKL</sequence>
<dbReference type="EMBL" id="AP028913">
    <property type="protein sequence ID" value="BES94327.1"/>
    <property type="molecule type" value="Genomic_DNA"/>
</dbReference>
<dbReference type="PANTHER" id="PTHR20875:SF0">
    <property type="entry name" value="GH12158P"/>
    <property type="match status" value="1"/>
</dbReference>
<reference evidence="2 3" key="1">
    <citation type="submission" date="2023-09" db="EMBL/GenBank/DDBJ databases">
        <title>Nesidiocoris tenuis whole genome shotgun sequence.</title>
        <authorList>
            <person name="Shibata T."/>
            <person name="Shimoda M."/>
            <person name="Kobayashi T."/>
            <person name="Uehara T."/>
        </authorList>
    </citation>
    <scope>NUCLEOTIDE SEQUENCE [LARGE SCALE GENOMIC DNA]</scope>
    <source>
        <strain evidence="2 3">Japan</strain>
    </source>
</reference>
<dbReference type="Gene3D" id="1.10.238.10">
    <property type="entry name" value="EF-hand"/>
    <property type="match status" value="1"/>
</dbReference>
<feature type="compositionally biased region" description="Basic and acidic residues" evidence="1">
    <location>
        <begin position="109"/>
        <end position="125"/>
    </location>
</feature>
<accession>A0ABN7AV57</accession>
<dbReference type="Proteomes" id="UP001307889">
    <property type="component" value="Chromosome 5"/>
</dbReference>
<feature type="region of interest" description="Disordered" evidence="1">
    <location>
        <begin position="102"/>
        <end position="125"/>
    </location>
</feature>
<organism evidence="2 3">
    <name type="scientific">Nesidiocoris tenuis</name>
    <dbReference type="NCBI Taxonomy" id="355587"/>
    <lineage>
        <taxon>Eukaryota</taxon>
        <taxon>Metazoa</taxon>
        <taxon>Ecdysozoa</taxon>
        <taxon>Arthropoda</taxon>
        <taxon>Hexapoda</taxon>
        <taxon>Insecta</taxon>
        <taxon>Pterygota</taxon>
        <taxon>Neoptera</taxon>
        <taxon>Paraneoptera</taxon>
        <taxon>Hemiptera</taxon>
        <taxon>Heteroptera</taxon>
        <taxon>Panheteroptera</taxon>
        <taxon>Cimicomorpha</taxon>
        <taxon>Miridae</taxon>
        <taxon>Dicyphina</taxon>
        <taxon>Nesidiocoris</taxon>
    </lineage>
</organism>
<protein>
    <submittedName>
        <fullName evidence="2">EF hand family protein</fullName>
    </submittedName>
</protein>
<proteinExistence type="predicted"/>
<dbReference type="InterPro" id="IPR052603">
    <property type="entry name" value="EFCB6"/>
</dbReference>
<evidence type="ECO:0000256" key="1">
    <source>
        <dbReference type="SAM" id="MobiDB-lite"/>
    </source>
</evidence>
<evidence type="ECO:0000313" key="2">
    <source>
        <dbReference type="EMBL" id="BES94327.1"/>
    </source>
</evidence>
<name>A0ABN7AV57_9HEMI</name>
<gene>
    <name evidence="2" type="ORF">NTJ_07136</name>
</gene>
<keyword evidence="3" id="KW-1185">Reference proteome</keyword>
<dbReference type="PANTHER" id="PTHR20875">
    <property type="entry name" value="EF-HAND CALCIUM-BINDING DOMAIN-CONTAINING PROTEIN 6-RELATED"/>
    <property type="match status" value="1"/>
</dbReference>
<dbReference type="SUPFAM" id="SSF47473">
    <property type="entry name" value="EF-hand"/>
    <property type="match status" value="1"/>
</dbReference>